<dbReference type="Pfam" id="PF00106">
    <property type="entry name" value="adh_short"/>
    <property type="match status" value="1"/>
</dbReference>
<dbReference type="OrthoDB" id="151996at2"/>
<dbReference type="GO" id="GO:0016491">
    <property type="term" value="F:oxidoreductase activity"/>
    <property type="evidence" value="ECO:0007669"/>
    <property type="project" value="UniProtKB-KW"/>
</dbReference>
<dbReference type="AlphaFoldDB" id="A0A101U8D4"/>
<accession>A0A101U8D4</accession>
<dbReference type="PROSITE" id="PS50206">
    <property type="entry name" value="RHODANESE_3"/>
    <property type="match status" value="1"/>
</dbReference>
<dbReference type="STRING" id="661399.AQJ67_03805"/>
<dbReference type="SMART" id="SM00822">
    <property type="entry name" value="PKS_KR"/>
    <property type="match status" value="1"/>
</dbReference>
<dbReference type="InterPro" id="IPR002347">
    <property type="entry name" value="SDR_fam"/>
</dbReference>
<dbReference type="PRINTS" id="PR00080">
    <property type="entry name" value="SDRFAMILY"/>
</dbReference>
<evidence type="ECO:0000256" key="1">
    <source>
        <dbReference type="ARBA" id="ARBA00006484"/>
    </source>
</evidence>
<dbReference type="SUPFAM" id="SSF51735">
    <property type="entry name" value="NAD(P)-binding Rossmann-fold domains"/>
    <property type="match status" value="1"/>
</dbReference>
<evidence type="ECO:0000256" key="2">
    <source>
        <dbReference type="ARBA" id="ARBA00023002"/>
    </source>
</evidence>
<proteinExistence type="inferred from homology"/>
<evidence type="ECO:0000259" key="4">
    <source>
        <dbReference type="PROSITE" id="PS50206"/>
    </source>
</evidence>
<dbReference type="GO" id="GO:0016020">
    <property type="term" value="C:membrane"/>
    <property type="evidence" value="ECO:0007669"/>
    <property type="project" value="TreeGrafter"/>
</dbReference>
<dbReference type="PROSITE" id="PS00061">
    <property type="entry name" value="ADH_SHORT"/>
    <property type="match status" value="1"/>
</dbReference>
<evidence type="ECO:0000313" key="5">
    <source>
        <dbReference type="EMBL" id="KUO05948.1"/>
    </source>
</evidence>
<evidence type="ECO:0000256" key="3">
    <source>
        <dbReference type="RuleBase" id="RU000363"/>
    </source>
</evidence>
<dbReference type="InterPro" id="IPR020904">
    <property type="entry name" value="Sc_DH/Rdtase_CS"/>
</dbReference>
<comment type="similarity">
    <text evidence="1 3">Belongs to the short-chain dehydrogenases/reductases (SDR) family.</text>
</comment>
<dbReference type="Proteomes" id="UP000053429">
    <property type="component" value="Unassembled WGS sequence"/>
</dbReference>
<reference evidence="5 6" key="1">
    <citation type="submission" date="2015-10" db="EMBL/GenBank/DDBJ databases">
        <title>Draft genome sequence of Streptomyces caeruleatus NRRL B-24802, type strain for the species Streptomyces caeruleatus.</title>
        <authorList>
            <person name="Ruckert C."/>
            <person name="Winkler A."/>
            <person name="Kalinowski J."/>
            <person name="Kampfer P."/>
            <person name="Glaeser S."/>
        </authorList>
    </citation>
    <scope>NUCLEOTIDE SEQUENCE [LARGE SCALE GENOMIC DNA]</scope>
    <source>
        <strain evidence="5 6">NRRL B-24802</strain>
    </source>
</reference>
<gene>
    <name evidence="5" type="ORF">AQJ67_03805</name>
</gene>
<dbReference type="RefSeq" id="WP_062716514.1">
    <property type="nucleotide sequence ID" value="NZ_KQ948924.1"/>
</dbReference>
<dbReference type="PANTHER" id="PTHR44196">
    <property type="entry name" value="DEHYDROGENASE/REDUCTASE SDR FAMILY MEMBER 7B"/>
    <property type="match status" value="1"/>
</dbReference>
<keyword evidence="6" id="KW-1185">Reference proteome</keyword>
<dbReference type="PRINTS" id="PR00081">
    <property type="entry name" value="GDHRDH"/>
</dbReference>
<dbReference type="Gene3D" id="3.40.50.720">
    <property type="entry name" value="NAD(P)-binding Rossmann-like Domain"/>
    <property type="match status" value="1"/>
</dbReference>
<dbReference type="PANTHER" id="PTHR44196:SF1">
    <property type="entry name" value="DEHYDROGENASE_REDUCTASE SDR FAMILY MEMBER 7B"/>
    <property type="match status" value="1"/>
</dbReference>
<dbReference type="EMBL" id="LMWY01000003">
    <property type="protein sequence ID" value="KUO05948.1"/>
    <property type="molecule type" value="Genomic_DNA"/>
</dbReference>
<feature type="domain" description="Rhodanese" evidence="4">
    <location>
        <begin position="7"/>
        <end position="61"/>
    </location>
</feature>
<name>A0A101U8D4_9ACTN</name>
<dbReference type="InterPro" id="IPR001763">
    <property type="entry name" value="Rhodanese-like_dom"/>
</dbReference>
<comment type="caution">
    <text evidence="5">The sequence shown here is derived from an EMBL/GenBank/DDBJ whole genome shotgun (WGS) entry which is preliminary data.</text>
</comment>
<sequence>MPVRKPWEEALPKRGRAVVVTGASGGVGRAAARAFAARGDRVALLARGREGLAAAADEVQRAGGEALVVTVDMADAKAVEDAAQKVVDAFGHIDVWVNNAFAGIFAPFTEITPDEFRRVTEVTYLGYVFGTRAALRHMLPRDRGTIVQVGSALAYRGVPLQSAYCGAKHAIQGFNESLRCELLRDGSRVRTTMVQMPALNTPQFDWVLSRMPGRARPVAPVYQPEVAARAIVHAAGHARRREYWVGGSTVATLMANAVVPGFLDRYLARTGFDAQHDEGEAEGPANLWTPADGLRGRDFGAHGRFDGEACAGSPQEWLSRHRGRVGRVVAVGVGVLTARWLGRRL</sequence>
<organism evidence="5 6">
    <name type="scientific">Streptomyces caeruleatus</name>
    <dbReference type="NCBI Taxonomy" id="661399"/>
    <lineage>
        <taxon>Bacteria</taxon>
        <taxon>Bacillati</taxon>
        <taxon>Actinomycetota</taxon>
        <taxon>Actinomycetes</taxon>
        <taxon>Kitasatosporales</taxon>
        <taxon>Streptomycetaceae</taxon>
        <taxon>Streptomyces</taxon>
    </lineage>
</organism>
<dbReference type="NCBIfam" id="NF005495">
    <property type="entry name" value="PRK07109.1"/>
    <property type="match status" value="1"/>
</dbReference>
<dbReference type="InterPro" id="IPR036291">
    <property type="entry name" value="NAD(P)-bd_dom_sf"/>
</dbReference>
<dbReference type="InterPro" id="IPR057326">
    <property type="entry name" value="KR_dom"/>
</dbReference>
<keyword evidence="2" id="KW-0560">Oxidoreductase</keyword>
<protein>
    <submittedName>
        <fullName evidence="5">Short-chain dehydrogenase</fullName>
    </submittedName>
</protein>
<evidence type="ECO:0000313" key="6">
    <source>
        <dbReference type="Proteomes" id="UP000053429"/>
    </source>
</evidence>